<reference evidence="5" key="1">
    <citation type="submission" date="2025-08" db="UniProtKB">
        <authorList>
            <consortium name="RefSeq"/>
        </authorList>
    </citation>
    <scope>IDENTIFICATION</scope>
    <source>
        <strain evidence="5">Airmid</strain>
    </source>
</reference>
<dbReference type="SUPFAM" id="SSF54695">
    <property type="entry name" value="POZ domain"/>
    <property type="match status" value="1"/>
</dbReference>
<dbReference type="SMART" id="SM00875">
    <property type="entry name" value="BACK"/>
    <property type="match status" value="1"/>
</dbReference>
<keyword evidence="4" id="KW-1185">Reference proteome</keyword>
<feature type="compositionally biased region" description="Low complexity" evidence="1">
    <location>
        <begin position="55"/>
        <end position="66"/>
    </location>
</feature>
<evidence type="ECO:0000259" key="2">
    <source>
        <dbReference type="PROSITE" id="PS50097"/>
    </source>
</evidence>
<evidence type="ECO:0000256" key="1">
    <source>
        <dbReference type="SAM" id="MobiDB-lite"/>
    </source>
</evidence>
<dbReference type="InterPro" id="IPR006571">
    <property type="entry name" value="TLDc_dom"/>
</dbReference>
<dbReference type="Pfam" id="PF07707">
    <property type="entry name" value="BACK"/>
    <property type="match status" value="1"/>
</dbReference>
<dbReference type="InParanoid" id="A0A6P6XUX0"/>
<dbReference type="SMART" id="SM00584">
    <property type="entry name" value="TLDc"/>
    <property type="match status" value="1"/>
</dbReference>
<evidence type="ECO:0000313" key="4">
    <source>
        <dbReference type="Proteomes" id="UP000515146"/>
    </source>
</evidence>
<sequence length="568" mass="65602">MCFFGEKTKKMVKQQQQQLLCLDRLIQDLQQLNNDHQTADVIFIVDNNHHHQHSNESNNNELTKLNDNNDGKNDDDNDNQNTETLYAHRLILRARCQNFKNVSSASADNICCRKLSGSSITKEDNGQTWIIRWPKIKSYALRLVLNYIYTSKIELNSTNDDNDRCDDKIFDILIIAYDFDLDELIEICEQRILEIVDVNNVCRYLDRFIEIGQKIHTKNGPNCIIDQCMEFINENAYECVKTESFRNISKETMIHLLRSDHFSLDEADVFRSLIEWAKYQTNVYKSVEHWNDDDRKRIQNQLSGVINHLRILLIDSQVFAEEIEPTGVIPIELSLERYRFAALAINNNNNNNVGHKSQQQIHDAINNKRLQPRSTTNIYRSFPESKLLSNINVKYEQTLNDWYGHDSKQRWQLIFRASEHKFSAEAFHNYCDGIAPTFVLVLSTKGYLSGGFSDIPWTSGNRGRGCYASSEKSFLFRLKIPSDEQSSIKYDVKKKIFAIGHMASKGPVFGAGADLLIADSCHLNEDSYSNLPHSYDGPYASVDTLFGSYYFTVIDYEVFTLFNNSNSN</sequence>
<dbReference type="PROSITE" id="PS51886">
    <property type="entry name" value="TLDC"/>
    <property type="match status" value="1"/>
</dbReference>
<protein>
    <submittedName>
        <fullName evidence="5">Integrator complex subunit 1 homolog</fullName>
    </submittedName>
</protein>
<dbReference type="InterPro" id="IPR000210">
    <property type="entry name" value="BTB/POZ_dom"/>
</dbReference>
<proteinExistence type="predicted"/>
<dbReference type="InterPro" id="IPR011333">
    <property type="entry name" value="SKP1/BTB/POZ_sf"/>
</dbReference>
<dbReference type="SMART" id="SM00225">
    <property type="entry name" value="BTB"/>
    <property type="match status" value="1"/>
</dbReference>
<dbReference type="Proteomes" id="UP000515146">
    <property type="component" value="Unplaced"/>
</dbReference>
<dbReference type="Gene3D" id="1.25.40.420">
    <property type="match status" value="1"/>
</dbReference>
<dbReference type="AlphaFoldDB" id="A0A6P6XUX0"/>
<gene>
    <name evidence="5" type="primary">LOC113791202</name>
</gene>
<dbReference type="FunCoup" id="A0A6P6XUX0">
    <property type="interactions" value="3"/>
</dbReference>
<dbReference type="Pfam" id="PF07534">
    <property type="entry name" value="TLD"/>
    <property type="match status" value="1"/>
</dbReference>
<evidence type="ECO:0000313" key="5">
    <source>
        <dbReference type="RefSeq" id="XP_027196748.1"/>
    </source>
</evidence>
<dbReference type="CDD" id="cd18186">
    <property type="entry name" value="BTB_POZ_ZBTB_KLHL-like"/>
    <property type="match status" value="1"/>
</dbReference>
<feature type="domain" description="BTB" evidence="2">
    <location>
        <begin position="81"/>
        <end position="157"/>
    </location>
</feature>
<dbReference type="Pfam" id="PF00651">
    <property type="entry name" value="BTB"/>
    <property type="match status" value="1"/>
</dbReference>
<dbReference type="KEGG" id="dpte:113791202"/>
<feature type="domain" description="TLDc" evidence="3">
    <location>
        <begin position="386"/>
        <end position="562"/>
    </location>
</feature>
<evidence type="ECO:0000259" key="3">
    <source>
        <dbReference type="PROSITE" id="PS51886"/>
    </source>
</evidence>
<dbReference type="RefSeq" id="XP_027196748.1">
    <property type="nucleotide sequence ID" value="XM_027340947.1"/>
</dbReference>
<dbReference type="OrthoDB" id="25620at2759"/>
<feature type="region of interest" description="Disordered" evidence="1">
    <location>
        <begin position="50"/>
        <end position="80"/>
    </location>
</feature>
<name>A0A6P6XUX0_DERPT</name>
<organism evidence="4 5">
    <name type="scientific">Dermatophagoides pteronyssinus</name>
    <name type="common">European house dust mite</name>
    <dbReference type="NCBI Taxonomy" id="6956"/>
    <lineage>
        <taxon>Eukaryota</taxon>
        <taxon>Metazoa</taxon>
        <taxon>Ecdysozoa</taxon>
        <taxon>Arthropoda</taxon>
        <taxon>Chelicerata</taxon>
        <taxon>Arachnida</taxon>
        <taxon>Acari</taxon>
        <taxon>Acariformes</taxon>
        <taxon>Sarcoptiformes</taxon>
        <taxon>Astigmata</taxon>
        <taxon>Psoroptidia</taxon>
        <taxon>Analgoidea</taxon>
        <taxon>Pyroglyphidae</taxon>
        <taxon>Dermatophagoidinae</taxon>
        <taxon>Dermatophagoides</taxon>
    </lineage>
</organism>
<dbReference type="InterPro" id="IPR042846">
    <property type="entry name" value="BTBD19"/>
</dbReference>
<dbReference type="PANTHER" id="PTHR46965">
    <property type="entry name" value="BTB/POZ DOMAIN-CONTAINING PROTEIN 19"/>
    <property type="match status" value="1"/>
</dbReference>
<dbReference type="PROSITE" id="PS50097">
    <property type="entry name" value="BTB"/>
    <property type="match status" value="1"/>
</dbReference>
<dbReference type="Gene3D" id="3.30.710.10">
    <property type="entry name" value="Potassium Channel Kv1.1, Chain A"/>
    <property type="match status" value="1"/>
</dbReference>
<dbReference type="PANTHER" id="PTHR46965:SF1">
    <property type="entry name" value="BTB_POZ DOMAIN-CONTAINING PROTEIN 19"/>
    <property type="match status" value="1"/>
</dbReference>
<dbReference type="OMA" id="NCNANMD"/>
<accession>A0A6P6XUX0</accession>
<dbReference type="InterPro" id="IPR011705">
    <property type="entry name" value="BACK"/>
</dbReference>